<evidence type="ECO:0000313" key="7">
    <source>
        <dbReference type="Proteomes" id="UP000178485"/>
    </source>
</evidence>
<protein>
    <submittedName>
        <fullName evidence="6">L-fuculokinase</fullName>
        <ecNumber evidence="6">2.7.1.51</ecNumber>
    </submittedName>
</protein>
<dbReference type="RefSeq" id="WP_083373221.1">
    <property type="nucleotide sequence ID" value="NZ_LT608328.1"/>
</dbReference>
<dbReference type="Proteomes" id="UP000178485">
    <property type="component" value="Chromosome i"/>
</dbReference>
<dbReference type="STRING" id="1642646.ING2E5A_1256"/>
<dbReference type="InterPro" id="IPR018484">
    <property type="entry name" value="FGGY_N"/>
</dbReference>
<feature type="domain" description="Carbohydrate kinase FGGY C-terminal" evidence="5">
    <location>
        <begin position="358"/>
        <end position="436"/>
    </location>
</feature>
<dbReference type="Pfam" id="PF02782">
    <property type="entry name" value="FGGY_C"/>
    <property type="match status" value="1"/>
</dbReference>
<dbReference type="KEGG" id="pmuc:ING2E5A_1256"/>
<dbReference type="InterPro" id="IPR000577">
    <property type="entry name" value="Carb_kinase_FGGY"/>
</dbReference>
<feature type="domain" description="Carbohydrate kinase FGGY N-terminal" evidence="4">
    <location>
        <begin position="4"/>
        <end position="244"/>
    </location>
</feature>
<sequence length="462" mass="51811">MNCFVGIDIGTSVTKCILISQSGKILSHIKKSNIYIYGSSNRVEFSVDERYESICSLLRTLLLKKPEGASVLAICISGASGNALLLDGSRKPLTNAVSWLDERANSSFETLLTPFSSHYIYAITGWPRISSFPLVYFSWMKENEPEVYHSATYRVTDFVYYNYRLTNNWFIDTSTATNSYLLDQKKMQYHQPFLDYLDIKKESLPEIVKSGTPIGFVTKQAADETHLPAGTPVIAGSFDHPSAARGTGMTQVGDLLLSCGTSWVGFCPVDNRDKALKEDLLVDPFLFPDGPWGAMFSYAGLGNIINEYLDILSKRTKFGLSKFDEEIKSWNLRENKCLFNILQKDIFPEAYIDYLMESFNVKEIYKSMIGSVCAIMEDKISHFQHSSNRVNQITMVGGYSKSKFWPQVLSNYLDMPISLNNCEFAGCIGAVMLAGMGVGLFENESDAYRKLHITSTQLTPNS</sequence>
<reference evidence="6 7" key="1">
    <citation type="submission" date="2016-08" db="EMBL/GenBank/DDBJ databases">
        <authorList>
            <person name="Seilhamer J.J."/>
        </authorList>
    </citation>
    <scope>NUCLEOTIDE SEQUENCE [LARGE SCALE GENOMIC DNA]</scope>
    <source>
        <strain evidence="6">ING2-E5A</strain>
    </source>
</reference>
<keyword evidence="2 6" id="KW-0808">Transferase</keyword>
<dbReference type="InterPro" id="IPR018485">
    <property type="entry name" value="FGGY_C"/>
</dbReference>
<evidence type="ECO:0000256" key="3">
    <source>
        <dbReference type="ARBA" id="ARBA00022777"/>
    </source>
</evidence>
<dbReference type="InterPro" id="IPR043129">
    <property type="entry name" value="ATPase_NBD"/>
</dbReference>
<dbReference type="CDD" id="cd07773">
    <property type="entry name" value="ASKHA_NBD_FGGY_FK"/>
    <property type="match status" value="1"/>
</dbReference>
<evidence type="ECO:0000259" key="5">
    <source>
        <dbReference type="Pfam" id="PF02782"/>
    </source>
</evidence>
<dbReference type="SUPFAM" id="SSF53067">
    <property type="entry name" value="Actin-like ATPase domain"/>
    <property type="match status" value="2"/>
</dbReference>
<dbReference type="PIRSF" id="PIRSF000538">
    <property type="entry name" value="GlpK"/>
    <property type="match status" value="1"/>
</dbReference>
<evidence type="ECO:0000313" key="6">
    <source>
        <dbReference type="EMBL" id="SCM57261.1"/>
    </source>
</evidence>
<organism evidence="6 7">
    <name type="scientific">Petrimonas mucosa</name>
    <dbReference type="NCBI Taxonomy" id="1642646"/>
    <lineage>
        <taxon>Bacteria</taxon>
        <taxon>Pseudomonadati</taxon>
        <taxon>Bacteroidota</taxon>
        <taxon>Bacteroidia</taxon>
        <taxon>Bacteroidales</taxon>
        <taxon>Dysgonomonadaceae</taxon>
        <taxon>Petrimonas</taxon>
    </lineage>
</organism>
<name>A0A1G4G6F8_9BACT</name>
<accession>A0A1G4G6F8</accession>
<dbReference type="PANTHER" id="PTHR43095">
    <property type="entry name" value="SUGAR KINASE"/>
    <property type="match status" value="1"/>
</dbReference>
<dbReference type="GO" id="GO:0008737">
    <property type="term" value="F:L-fuculokinase activity"/>
    <property type="evidence" value="ECO:0007669"/>
    <property type="project" value="UniProtKB-EC"/>
</dbReference>
<dbReference type="Gene3D" id="3.30.420.40">
    <property type="match status" value="2"/>
</dbReference>
<dbReference type="EMBL" id="LT608328">
    <property type="protein sequence ID" value="SCM57261.1"/>
    <property type="molecule type" value="Genomic_DNA"/>
</dbReference>
<evidence type="ECO:0000256" key="1">
    <source>
        <dbReference type="ARBA" id="ARBA00009156"/>
    </source>
</evidence>
<keyword evidence="3 6" id="KW-0418">Kinase</keyword>
<evidence type="ECO:0000256" key="2">
    <source>
        <dbReference type="ARBA" id="ARBA00022679"/>
    </source>
</evidence>
<dbReference type="InterPro" id="IPR050406">
    <property type="entry name" value="FGGY_Carb_Kinase"/>
</dbReference>
<dbReference type="AlphaFoldDB" id="A0A1G4G6F8"/>
<keyword evidence="7" id="KW-1185">Reference proteome</keyword>
<dbReference type="EC" id="2.7.1.51" evidence="6"/>
<evidence type="ECO:0000259" key="4">
    <source>
        <dbReference type="Pfam" id="PF00370"/>
    </source>
</evidence>
<comment type="similarity">
    <text evidence="1">Belongs to the FGGY kinase family.</text>
</comment>
<proteinExistence type="inferred from homology"/>
<dbReference type="Pfam" id="PF00370">
    <property type="entry name" value="FGGY_N"/>
    <property type="match status" value="1"/>
</dbReference>
<gene>
    <name evidence="6" type="primary">fucK</name>
    <name evidence="6" type="ORF">ING2E5A_1256</name>
</gene>
<dbReference type="PANTHER" id="PTHR43095:SF5">
    <property type="entry name" value="XYLULOSE KINASE"/>
    <property type="match status" value="1"/>
</dbReference>